<dbReference type="PANTHER" id="PTHR15549">
    <property type="entry name" value="PAIRED IMMUNOGLOBULIN-LIKE TYPE 2 RECEPTOR"/>
    <property type="match status" value="1"/>
</dbReference>
<feature type="transmembrane region" description="Helical" evidence="6">
    <location>
        <begin position="171"/>
        <end position="194"/>
    </location>
</feature>
<feature type="region of interest" description="Disordered" evidence="5">
    <location>
        <begin position="143"/>
        <end position="166"/>
    </location>
</feature>
<sequence>MVSYDPPFGYSLRVNGSCPERTKECRATWDGFVACCPLDSTCKVSDNNKNPICCPNKADCREPLFRIAHCANASWAMYEHYGLFCCREEDQGFWTSEKKYNDSVGCAKQPEGISRAILNPIAQTISSTTFTYPQMATSASASISRSASAPRMSETSKSDSVSSSHDDTRGAIAGIVVGCVAGVALIAAFVRYLLRRRRQKKQSLPGLDSQPPPGHGEKPEPLPECQLSELPSSPRSQAAREVHELPETTETR</sequence>
<reference evidence="7 8" key="1">
    <citation type="submission" date="2019-04" db="EMBL/GenBank/DDBJ databases">
        <title>Fungal friends and foes A comparative genomics study of 23 Aspergillus species from section Flavi.</title>
        <authorList>
            <consortium name="DOE Joint Genome Institute"/>
            <person name="Kjaerbolling I."/>
            <person name="Vesth T.C."/>
            <person name="Frisvad J.C."/>
            <person name="Nybo J.L."/>
            <person name="Theobald S."/>
            <person name="Kildgaard S."/>
            <person name="Petersen T.I."/>
            <person name="Kuo A."/>
            <person name="Sato A."/>
            <person name="Lyhne E.K."/>
            <person name="Kogle M.E."/>
            <person name="Wiebenga A."/>
            <person name="Kun R.S."/>
            <person name="Lubbers R.J."/>
            <person name="Makela M.R."/>
            <person name="Barry K."/>
            <person name="Chovatia M."/>
            <person name="Clum A."/>
            <person name="Daum C."/>
            <person name="Haridas S."/>
            <person name="He G."/>
            <person name="LaButti K."/>
            <person name="Lipzen A."/>
            <person name="Mondo S."/>
            <person name="Pangilinan J."/>
            <person name="Riley R."/>
            <person name="Salamov A."/>
            <person name="Simmons B.A."/>
            <person name="Magnuson J.K."/>
            <person name="Henrissat B."/>
            <person name="Mortensen U.H."/>
            <person name="Larsen T.O."/>
            <person name="De vries R.P."/>
            <person name="Grigoriev I.V."/>
            <person name="Machida M."/>
            <person name="Baker S.E."/>
            <person name="Andersen M.R."/>
        </authorList>
    </citation>
    <scope>NUCLEOTIDE SEQUENCE [LARGE SCALE GENOMIC DNA]</scope>
    <source>
        <strain evidence="7 8">CBS 117618</strain>
    </source>
</reference>
<evidence type="ECO:0000313" key="8">
    <source>
        <dbReference type="Proteomes" id="UP000326532"/>
    </source>
</evidence>
<organism evidence="7 8">
    <name type="scientific">Aspergillus parasiticus</name>
    <dbReference type="NCBI Taxonomy" id="5067"/>
    <lineage>
        <taxon>Eukaryota</taxon>
        <taxon>Fungi</taxon>
        <taxon>Dikarya</taxon>
        <taxon>Ascomycota</taxon>
        <taxon>Pezizomycotina</taxon>
        <taxon>Eurotiomycetes</taxon>
        <taxon>Eurotiomycetidae</taxon>
        <taxon>Eurotiales</taxon>
        <taxon>Aspergillaceae</taxon>
        <taxon>Aspergillus</taxon>
        <taxon>Aspergillus subgen. Circumdati</taxon>
    </lineage>
</organism>
<feature type="compositionally biased region" description="Low complexity" evidence="5">
    <location>
        <begin position="143"/>
        <end position="163"/>
    </location>
</feature>
<dbReference type="GO" id="GO:0016020">
    <property type="term" value="C:membrane"/>
    <property type="evidence" value="ECO:0007669"/>
    <property type="project" value="UniProtKB-SubCell"/>
</dbReference>
<keyword evidence="4 6" id="KW-0472">Membrane</keyword>
<dbReference type="AlphaFoldDB" id="A0A5N6D8H0"/>
<feature type="region of interest" description="Disordered" evidence="5">
    <location>
        <begin position="200"/>
        <end position="252"/>
    </location>
</feature>
<dbReference type="GO" id="GO:0071944">
    <property type="term" value="C:cell periphery"/>
    <property type="evidence" value="ECO:0007669"/>
    <property type="project" value="UniProtKB-ARBA"/>
</dbReference>
<evidence type="ECO:0008006" key="9">
    <source>
        <dbReference type="Google" id="ProtNLM"/>
    </source>
</evidence>
<dbReference type="EMBL" id="ML735019">
    <property type="protein sequence ID" value="KAB8201496.1"/>
    <property type="molecule type" value="Genomic_DNA"/>
</dbReference>
<keyword evidence="2 6" id="KW-0812">Transmembrane</keyword>
<evidence type="ECO:0000256" key="5">
    <source>
        <dbReference type="SAM" id="MobiDB-lite"/>
    </source>
</evidence>
<keyword evidence="8" id="KW-1185">Reference proteome</keyword>
<dbReference type="Proteomes" id="UP000326532">
    <property type="component" value="Unassembled WGS sequence"/>
</dbReference>
<name>A0A5N6D8H0_ASPPA</name>
<evidence type="ECO:0000256" key="6">
    <source>
        <dbReference type="SAM" id="Phobius"/>
    </source>
</evidence>
<dbReference type="VEuPathDB" id="FungiDB:BDV34DRAFT_216273"/>
<proteinExistence type="predicted"/>
<evidence type="ECO:0000256" key="2">
    <source>
        <dbReference type="ARBA" id="ARBA00022692"/>
    </source>
</evidence>
<evidence type="ECO:0000256" key="4">
    <source>
        <dbReference type="ARBA" id="ARBA00023136"/>
    </source>
</evidence>
<feature type="compositionally biased region" description="Basic and acidic residues" evidence="5">
    <location>
        <begin position="238"/>
        <end position="252"/>
    </location>
</feature>
<comment type="subcellular location">
    <subcellularLocation>
        <location evidence="1">Membrane</location>
        <topology evidence="1">Single-pass membrane protein</topology>
    </subcellularLocation>
</comment>
<evidence type="ECO:0000256" key="3">
    <source>
        <dbReference type="ARBA" id="ARBA00022989"/>
    </source>
</evidence>
<protein>
    <recommendedName>
        <fullName evidence="9">Glycophorin A domain protein</fullName>
    </recommendedName>
</protein>
<dbReference type="PANTHER" id="PTHR15549:SF30">
    <property type="entry name" value="MID2 DOMAIN-CONTAINING PROTEIN"/>
    <property type="match status" value="1"/>
</dbReference>
<dbReference type="InterPro" id="IPR051694">
    <property type="entry name" value="Immunoregulatory_rcpt-like"/>
</dbReference>
<evidence type="ECO:0000256" key="1">
    <source>
        <dbReference type="ARBA" id="ARBA00004167"/>
    </source>
</evidence>
<evidence type="ECO:0000313" key="7">
    <source>
        <dbReference type="EMBL" id="KAB8201496.1"/>
    </source>
</evidence>
<dbReference type="OMA" id="HITHEIY"/>
<keyword evidence="3 6" id="KW-1133">Transmembrane helix</keyword>
<accession>A0A5N6D8H0</accession>
<dbReference type="CDD" id="cd12087">
    <property type="entry name" value="TM_EGFR-like"/>
    <property type="match status" value="1"/>
</dbReference>
<gene>
    <name evidence="7" type="ORF">BDV34DRAFT_216273</name>
</gene>